<reference evidence="4" key="1">
    <citation type="journal article" date="2014" name="Int. J. Syst. Evol. Microbiol.">
        <title>Complete genome sequence of Corynebacterium casei LMG S-19264T (=DSM 44701T), isolated from a smear-ripened cheese.</title>
        <authorList>
            <consortium name="US DOE Joint Genome Institute (JGI-PGF)"/>
            <person name="Walter F."/>
            <person name="Albersmeier A."/>
            <person name="Kalinowski J."/>
            <person name="Ruckert C."/>
        </authorList>
    </citation>
    <scope>NUCLEOTIDE SEQUENCE</scope>
    <source>
        <strain evidence="4">CGMCC 1.15367</strain>
    </source>
</reference>
<organism evidence="4 5">
    <name type="scientific">Aureimonas endophytica</name>
    <dbReference type="NCBI Taxonomy" id="2027858"/>
    <lineage>
        <taxon>Bacteria</taxon>
        <taxon>Pseudomonadati</taxon>
        <taxon>Pseudomonadota</taxon>
        <taxon>Alphaproteobacteria</taxon>
        <taxon>Hyphomicrobiales</taxon>
        <taxon>Aurantimonadaceae</taxon>
        <taxon>Aureimonas</taxon>
    </lineage>
</organism>
<dbReference type="InterPro" id="IPR001041">
    <property type="entry name" value="2Fe-2S_ferredoxin-type"/>
</dbReference>
<dbReference type="InterPro" id="IPR036010">
    <property type="entry name" value="2Fe-2S_ferredoxin-like_sf"/>
</dbReference>
<feature type="transmembrane region" description="Helical" evidence="1">
    <location>
        <begin position="63"/>
        <end position="82"/>
    </location>
</feature>
<feature type="transmembrane region" description="Helical" evidence="1">
    <location>
        <begin position="223"/>
        <end position="244"/>
    </location>
</feature>
<gene>
    <name evidence="4" type="ORF">GCM10011390_04100</name>
</gene>
<dbReference type="Pfam" id="PF00211">
    <property type="entry name" value="Guanylate_cyc"/>
    <property type="match status" value="1"/>
</dbReference>
<dbReference type="Pfam" id="PF00111">
    <property type="entry name" value="Fer2"/>
    <property type="match status" value="1"/>
</dbReference>
<evidence type="ECO:0000256" key="1">
    <source>
        <dbReference type="SAM" id="Phobius"/>
    </source>
</evidence>
<keyword evidence="5" id="KW-1185">Reference proteome</keyword>
<dbReference type="InterPro" id="IPR034804">
    <property type="entry name" value="SQR/QFR_C/D"/>
</dbReference>
<dbReference type="SUPFAM" id="SSF81343">
    <property type="entry name" value="Fumarate reductase respiratory complex transmembrane subunits"/>
    <property type="match status" value="1"/>
</dbReference>
<keyword evidence="1" id="KW-0812">Transmembrane</keyword>
<keyword evidence="1" id="KW-0472">Membrane</keyword>
<dbReference type="PROSITE" id="PS50125">
    <property type="entry name" value="GUANYLATE_CYCLASE_2"/>
    <property type="match status" value="1"/>
</dbReference>
<dbReference type="AlphaFoldDB" id="A0A916ZCX9"/>
<keyword evidence="1" id="KW-1133">Transmembrane helix</keyword>
<evidence type="ECO:0000259" key="2">
    <source>
        <dbReference type="PROSITE" id="PS50125"/>
    </source>
</evidence>
<dbReference type="SMART" id="SM00044">
    <property type="entry name" value="CYCc"/>
    <property type="match status" value="1"/>
</dbReference>
<reference evidence="4" key="2">
    <citation type="submission" date="2020-09" db="EMBL/GenBank/DDBJ databases">
        <authorList>
            <person name="Sun Q."/>
            <person name="Zhou Y."/>
        </authorList>
    </citation>
    <scope>NUCLEOTIDE SEQUENCE</scope>
    <source>
        <strain evidence="4">CGMCC 1.15367</strain>
    </source>
</reference>
<feature type="domain" description="2Fe-2S ferredoxin-type" evidence="3">
    <location>
        <begin position="248"/>
        <end position="347"/>
    </location>
</feature>
<dbReference type="RefSeq" id="WP_188906554.1">
    <property type="nucleotide sequence ID" value="NZ_BMIQ01000001.1"/>
</dbReference>
<comment type="caution">
    <text evidence="4">The sequence shown here is derived from an EMBL/GenBank/DDBJ whole genome shotgun (WGS) entry which is preliminary data.</text>
</comment>
<dbReference type="GO" id="GO:0009190">
    <property type="term" value="P:cyclic nucleotide biosynthetic process"/>
    <property type="evidence" value="ECO:0007669"/>
    <property type="project" value="InterPro"/>
</dbReference>
<proteinExistence type="predicted"/>
<protein>
    <submittedName>
        <fullName evidence="4">Adenylate/guanylate cyclase domain-containing protein</fullName>
    </submittedName>
</protein>
<dbReference type="EMBL" id="BMIQ01000001">
    <property type="protein sequence ID" value="GGD88530.1"/>
    <property type="molecule type" value="Genomic_DNA"/>
</dbReference>
<dbReference type="Gene3D" id="3.10.20.30">
    <property type="match status" value="1"/>
</dbReference>
<dbReference type="SUPFAM" id="SSF54292">
    <property type="entry name" value="2Fe-2S ferredoxin-like"/>
    <property type="match status" value="1"/>
</dbReference>
<dbReference type="CDD" id="cd00207">
    <property type="entry name" value="fer2"/>
    <property type="match status" value="1"/>
</dbReference>
<dbReference type="GO" id="GO:0016020">
    <property type="term" value="C:membrane"/>
    <property type="evidence" value="ECO:0007669"/>
    <property type="project" value="InterPro"/>
</dbReference>
<dbReference type="SUPFAM" id="SSF55073">
    <property type="entry name" value="Nucleotide cyclase"/>
    <property type="match status" value="1"/>
</dbReference>
<dbReference type="InterPro" id="IPR029787">
    <property type="entry name" value="Nucleotide_cyclase"/>
</dbReference>
<evidence type="ECO:0000313" key="5">
    <source>
        <dbReference type="Proteomes" id="UP000644699"/>
    </source>
</evidence>
<evidence type="ECO:0000259" key="3">
    <source>
        <dbReference type="PROSITE" id="PS51085"/>
    </source>
</evidence>
<dbReference type="GO" id="GO:0004016">
    <property type="term" value="F:adenylate cyclase activity"/>
    <property type="evidence" value="ECO:0007669"/>
    <property type="project" value="UniProtKB-ARBA"/>
</dbReference>
<sequence>MSAGPSKSRRDLWLRHLRLGSGLVVGAFVTMHIANLALGLVSLDAMEAARPWLSGPWRSPPGTVLLYGALLAHFGLTLAALFRRRTLKMAKGEAMQIVFGLALPLLLVPHVLSTRVAFALSGHEATYPHVVRSLWLADPSVALKQCLALLIAWGHFYLGLAFWARGRSRFDPSAGRFLYTCAVVLPILALAGFASAGREAEMLSVDPAATVKVRPPFWMDETIYTLIGLPVALVFGGRGARALWDRRRRVRIRYPGGRSIDVPQGSSVLEASRLAGIPHPSVCGGRGRCSTCRVRILSGEKNLPAPGAIEAATLARIGAPPHVRLACQLRPSHMVEVAPVLAVAEGRTHGQLPQSGSERDIAVLFCDIRGFTTLSEHSLPFDVVFFLNHYFEIVTAAVEAEGGHLDKFIGDGAMALFGLTADRATAARQAYRAALRIRDGIARYNADYAGELPAPLRLVLVAHFGPAIVGKMGAGRALNLTAIGDTINVASRLEQLAKDANAELVLSDDLVRIGGIDTSGGLTRQMLLRGRSEPMVLWFFRALPPLDAVSPAAAATAGTRA</sequence>
<evidence type="ECO:0000313" key="4">
    <source>
        <dbReference type="EMBL" id="GGD88530.1"/>
    </source>
</evidence>
<dbReference type="InterPro" id="IPR012675">
    <property type="entry name" value="Beta-grasp_dom_sf"/>
</dbReference>
<feature type="domain" description="Guanylate cyclase" evidence="2">
    <location>
        <begin position="362"/>
        <end position="494"/>
    </location>
</feature>
<dbReference type="Proteomes" id="UP000644699">
    <property type="component" value="Unassembled WGS sequence"/>
</dbReference>
<dbReference type="InterPro" id="IPR050697">
    <property type="entry name" value="Adenylyl/Guanylyl_Cyclase_3/4"/>
</dbReference>
<feature type="transmembrane region" description="Helical" evidence="1">
    <location>
        <begin position="142"/>
        <end position="164"/>
    </location>
</feature>
<dbReference type="InterPro" id="IPR001054">
    <property type="entry name" value="A/G_cyclase"/>
</dbReference>
<dbReference type="CDD" id="cd07302">
    <property type="entry name" value="CHD"/>
    <property type="match status" value="1"/>
</dbReference>
<accession>A0A916ZCX9</accession>
<name>A0A916ZCX9_9HYPH</name>
<dbReference type="Gene3D" id="3.30.70.1230">
    <property type="entry name" value="Nucleotide cyclase"/>
    <property type="match status" value="1"/>
</dbReference>
<feature type="transmembrane region" description="Helical" evidence="1">
    <location>
        <begin position="21"/>
        <end position="43"/>
    </location>
</feature>
<dbReference type="GO" id="GO:0035556">
    <property type="term" value="P:intracellular signal transduction"/>
    <property type="evidence" value="ECO:0007669"/>
    <property type="project" value="InterPro"/>
</dbReference>
<feature type="transmembrane region" description="Helical" evidence="1">
    <location>
        <begin position="176"/>
        <end position="196"/>
    </location>
</feature>
<dbReference type="PANTHER" id="PTHR43081">
    <property type="entry name" value="ADENYLATE CYCLASE, TERMINAL-DIFFERENTIATION SPECIFIC-RELATED"/>
    <property type="match status" value="1"/>
</dbReference>
<feature type="transmembrane region" description="Helical" evidence="1">
    <location>
        <begin position="94"/>
        <end position="112"/>
    </location>
</feature>
<dbReference type="PANTHER" id="PTHR43081:SF1">
    <property type="entry name" value="ADENYLATE CYCLASE, TERMINAL-DIFFERENTIATION SPECIFIC"/>
    <property type="match status" value="1"/>
</dbReference>
<dbReference type="GO" id="GO:0051536">
    <property type="term" value="F:iron-sulfur cluster binding"/>
    <property type="evidence" value="ECO:0007669"/>
    <property type="project" value="InterPro"/>
</dbReference>
<dbReference type="PROSITE" id="PS51085">
    <property type="entry name" value="2FE2S_FER_2"/>
    <property type="match status" value="1"/>
</dbReference>